<sequence>MGRSGKLLGYSDWIWMSIIIKTKSQNYGVYVFGLIKPNTDKGSMYRPIEIGLIDLKYQQVRRWGEEQYTFIGSGVQCSFLKQQQVRSLEVKIGITRNKSWSSNLPRGVTNLPQQWSLVLFGSYDGQI</sequence>
<accession>A0A078IBE0</accession>
<dbReference type="PaxDb" id="3708-A0A078IBE0"/>
<reference evidence="2 3" key="1">
    <citation type="journal article" date="2014" name="Science">
        <title>Plant genetics. Early allopolyploid evolution in the post-Neolithic Brassica napus oilseed genome.</title>
        <authorList>
            <person name="Chalhoub B."/>
            <person name="Denoeud F."/>
            <person name="Liu S."/>
            <person name="Parkin I.A."/>
            <person name="Tang H."/>
            <person name="Wang X."/>
            <person name="Chiquet J."/>
            <person name="Belcram H."/>
            <person name="Tong C."/>
            <person name="Samans B."/>
            <person name="Correa M."/>
            <person name="Da Silva C."/>
            <person name="Just J."/>
            <person name="Falentin C."/>
            <person name="Koh C.S."/>
            <person name="Le Clainche I."/>
            <person name="Bernard M."/>
            <person name="Bento P."/>
            <person name="Noel B."/>
            <person name="Labadie K."/>
            <person name="Alberti A."/>
            <person name="Charles M."/>
            <person name="Arnaud D."/>
            <person name="Guo H."/>
            <person name="Daviaud C."/>
            <person name="Alamery S."/>
            <person name="Jabbari K."/>
            <person name="Zhao M."/>
            <person name="Edger P.P."/>
            <person name="Chelaifa H."/>
            <person name="Tack D."/>
            <person name="Lassalle G."/>
            <person name="Mestiri I."/>
            <person name="Schnel N."/>
            <person name="Le Paslier M.C."/>
            <person name="Fan G."/>
            <person name="Renault V."/>
            <person name="Bayer P.E."/>
            <person name="Golicz A.A."/>
            <person name="Manoli S."/>
            <person name="Lee T.H."/>
            <person name="Thi V.H."/>
            <person name="Chalabi S."/>
            <person name="Hu Q."/>
            <person name="Fan C."/>
            <person name="Tollenaere R."/>
            <person name="Lu Y."/>
            <person name="Battail C."/>
            <person name="Shen J."/>
            <person name="Sidebottom C.H."/>
            <person name="Wang X."/>
            <person name="Canaguier A."/>
            <person name="Chauveau A."/>
            <person name="Berard A."/>
            <person name="Deniot G."/>
            <person name="Guan M."/>
            <person name="Liu Z."/>
            <person name="Sun F."/>
            <person name="Lim Y.P."/>
            <person name="Lyons E."/>
            <person name="Town C.D."/>
            <person name="Bancroft I."/>
            <person name="Wang X."/>
            <person name="Meng J."/>
            <person name="Ma J."/>
            <person name="Pires J.C."/>
            <person name="King G.J."/>
            <person name="Brunel D."/>
            <person name="Delourme R."/>
            <person name="Renard M."/>
            <person name="Aury J.M."/>
            <person name="Adams K.L."/>
            <person name="Batley J."/>
            <person name="Snowdon R.J."/>
            <person name="Tost J."/>
            <person name="Edwards D."/>
            <person name="Zhou Y."/>
            <person name="Hua W."/>
            <person name="Sharpe A.G."/>
            <person name="Paterson A.H."/>
            <person name="Guan C."/>
            <person name="Wincker P."/>
        </authorList>
    </citation>
    <scope>NUCLEOTIDE SEQUENCE [LARGE SCALE GENOMIC DNA]</scope>
    <source>
        <strain evidence="3">cv. Darmor-bzh</strain>
    </source>
</reference>
<evidence type="ECO:0000313" key="1">
    <source>
        <dbReference type="EMBL" id="CAF1720926.1"/>
    </source>
</evidence>
<reference evidence="2" key="2">
    <citation type="submission" date="2014-06" db="EMBL/GenBank/DDBJ databases">
        <authorList>
            <person name="Genoscope - CEA"/>
        </authorList>
    </citation>
    <scope>NUCLEOTIDE SEQUENCE</scope>
</reference>
<evidence type="ECO:0000313" key="2">
    <source>
        <dbReference type="EMBL" id="CDY46528.1"/>
    </source>
</evidence>
<dbReference type="Proteomes" id="UP000028999">
    <property type="component" value="Unassembled WGS sequence"/>
</dbReference>
<organism evidence="2 3">
    <name type="scientific">Brassica napus</name>
    <name type="common">Rape</name>
    <dbReference type="NCBI Taxonomy" id="3708"/>
    <lineage>
        <taxon>Eukaryota</taxon>
        <taxon>Viridiplantae</taxon>
        <taxon>Streptophyta</taxon>
        <taxon>Embryophyta</taxon>
        <taxon>Tracheophyta</taxon>
        <taxon>Spermatophyta</taxon>
        <taxon>Magnoliopsida</taxon>
        <taxon>eudicotyledons</taxon>
        <taxon>Gunneridae</taxon>
        <taxon>Pentapetalae</taxon>
        <taxon>rosids</taxon>
        <taxon>malvids</taxon>
        <taxon>Brassicales</taxon>
        <taxon>Brassicaceae</taxon>
        <taxon>Brassiceae</taxon>
        <taxon>Brassica</taxon>
    </lineage>
</organism>
<dbReference type="EMBL" id="HG994373">
    <property type="protein sequence ID" value="CAF1720926.1"/>
    <property type="molecule type" value="Genomic_DNA"/>
</dbReference>
<proteinExistence type="predicted"/>
<dbReference type="Gramene" id="CDY46528">
    <property type="protein sequence ID" value="CDY46528"/>
    <property type="gene ID" value="GSBRNA2T00084193001"/>
</dbReference>
<name>A0A078IBE0_BRANA</name>
<keyword evidence="3" id="KW-1185">Reference proteome</keyword>
<dbReference type="EMBL" id="LK032674">
    <property type="protein sequence ID" value="CDY46528.1"/>
    <property type="molecule type" value="Genomic_DNA"/>
</dbReference>
<gene>
    <name evidence="2" type="primary">BnaC09g11050D</name>
    <name evidence="1" type="ORF">DARMORV10_C09P17250.1</name>
    <name evidence="2" type="ORF">GSBRNA2T00084193001</name>
</gene>
<reference evidence="1" key="3">
    <citation type="submission" date="2021-01" db="EMBL/GenBank/DDBJ databases">
        <authorList>
            <consortium name="Genoscope - CEA"/>
            <person name="William W."/>
        </authorList>
    </citation>
    <scope>NUCLEOTIDE SEQUENCE</scope>
</reference>
<dbReference type="AlphaFoldDB" id="A0A078IBE0"/>
<dbReference type="Proteomes" id="UP001295469">
    <property type="component" value="Chromosome C09"/>
</dbReference>
<protein>
    <submittedName>
        <fullName evidence="1">(rape) hypothetical protein</fullName>
    </submittedName>
    <submittedName>
        <fullName evidence="2">BnaC09g11050D protein</fullName>
    </submittedName>
</protein>
<evidence type="ECO:0000313" key="3">
    <source>
        <dbReference type="Proteomes" id="UP000028999"/>
    </source>
</evidence>